<gene>
    <name evidence="1" type="ORF">JF543_11130</name>
</gene>
<accession>A0A939DX44</accession>
<organism evidence="1 2">
    <name type="scientific">Microbacterium esteraromaticum</name>
    <dbReference type="NCBI Taxonomy" id="57043"/>
    <lineage>
        <taxon>Bacteria</taxon>
        <taxon>Bacillati</taxon>
        <taxon>Actinomycetota</taxon>
        <taxon>Actinomycetes</taxon>
        <taxon>Micrococcales</taxon>
        <taxon>Microbacteriaceae</taxon>
        <taxon>Microbacterium</taxon>
    </lineage>
</organism>
<name>A0A939DX44_9MICO</name>
<evidence type="ECO:0000313" key="2">
    <source>
        <dbReference type="Proteomes" id="UP000664385"/>
    </source>
</evidence>
<dbReference type="EMBL" id="JAEMWU010000001">
    <property type="protein sequence ID" value="MBN8206506.1"/>
    <property type="molecule type" value="Genomic_DNA"/>
</dbReference>
<reference evidence="1" key="1">
    <citation type="submission" date="2020-12" db="EMBL/GenBank/DDBJ databases">
        <title>PHA producing bacteria isolated from mangrove.</title>
        <authorList>
            <person name="Zheng W."/>
            <person name="Yu S."/>
            <person name="Huang Y."/>
        </authorList>
    </citation>
    <scope>NUCLEOTIDE SEQUENCE</scope>
    <source>
        <strain evidence="1">GN8-5</strain>
    </source>
</reference>
<proteinExistence type="predicted"/>
<dbReference type="RefSeq" id="WP_206824133.1">
    <property type="nucleotide sequence ID" value="NZ_JAEMWU010000001.1"/>
</dbReference>
<comment type="caution">
    <text evidence="1">The sequence shown here is derived from an EMBL/GenBank/DDBJ whole genome shotgun (WGS) entry which is preliminary data.</text>
</comment>
<protein>
    <submittedName>
        <fullName evidence="1">Uncharacterized protein</fullName>
    </submittedName>
</protein>
<evidence type="ECO:0000313" key="1">
    <source>
        <dbReference type="EMBL" id="MBN8206506.1"/>
    </source>
</evidence>
<dbReference type="Proteomes" id="UP000664385">
    <property type="component" value="Unassembled WGS sequence"/>
</dbReference>
<dbReference type="AlphaFoldDB" id="A0A939DX44"/>
<sequence length="118" mass="12924">MNVHNRIADARLAMRTEFEAEAVRLGATVHTQGDTLVAAWPGAARQTTSATLSTVDGRLVLTETATLRVPKELPEDLVERFGHRSAVVGRLREHLRMVERVSGVPLLVPPEPLNVVRA</sequence>